<accession>A0A7V1PUH7</accession>
<reference evidence="1" key="1">
    <citation type="journal article" date="2020" name="mSystems">
        <title>Genome- and Community-Level Interaction Insights into Carbon Utilization and Element Cycling Functions of Hydrothermarchaeota in Hydrothermal Sediment.</title>
        <authorList>
            <person name="Zhou Z."/>
            <person name="Liu Y."/>
            <person name="Xu W."/>
            <person name="Pan J."/>
            <person name="Luo Z.H."/>
            <person name="Li M."/>
        </authorList>
    </citation>
    <scope>NUCLEOTIDE SEQUENCE [LARGE SCALE GENOMIC DNA]</scope>
    <source>
        <strain evidence="1">HyVt-456</strain>
    </source>
</reference>
<name>A0A7V1PUH7_CALAY</name>
<sequence length="670" mass="73818">MPMPFAWPRASGNNYNGIMAPGRCPALLLTRLAVIFNVYKSAVSRYVRPSLISVMNTNSGIPMRKYLFFLLLPLFTFTLQAQNIDKRGQWKPGEFVNDVWGYDAPDGRYYAIIGAESGTYVLDVSNPANISQVGYVKGNKSIWRDIKSYKHYIYVTNENYGLDILDLSNVPSSVRHVRMMDVPGYHNVFIDTATAQMFLADAASAGGVDVYSLADPENPKFAYRFGTETHDVFVRDHIAYCAQGRKGTIGIYNLNDPGNVFLIKSLPIPDAGYVHNVWLSKNSDYMLSTEETVHKTVKIWDIRDMQSISMKGQYLANNQLAHNVQVEGDYAYVSHYESGVAVLDIHNPDQMTFVGGYDAYPADDNANYNGTWGVYPHSKSGMMYLSGDNHGLLVLQFNGARASSYAGTISDAESGEFIAGAHIHLPSAGLDIHSGPRGGYSFSTGLTQTETMRVSAFGYESRSLSIEPNSMGPDTVNVELNSGRRTRLRVRVKDPQGAGVYGARIQLRVESTLLAQPRVYEGYSNEEGLAVLEDLPLSDPQEAVYTSLQADGQDIPYTYASFDTLILEDVAYNDIVVQLSTPEVLIVNGDPRGAYSDYIRQALVNIGITGSVYELASRGTLPGAAYTDRLQVKRVIWITGDAEDEVLSNGAQDSIKDFLRSGVNVLLSGQ</sequence>
<comment type="caution">
    <text evidence="1">The sequence shown here is derived from an EMBL/GenBank/DDBJ whole genome shotgun (WGS) entry which is preliminary data.</text>
</comment>
<dbReference type="InterPro" id="IPR027589">
    <property type="entry name" value="Choice_anch_B"/>
</dbReference>
<dbReference type="PANTHER" id="PTHR38787:SF3">
    <property type="entry name" value="REGULATORY P DOMAIN-CONTAINING PROTEIN"/>
    <property type="match status" value="1"/>
</dbReference>
<gene>
    <name evidence="1" type="ORF">ENJ10_06715</name>
</gene>
<feature type="non-terminal residue" evidence="1">
    <location>
        <position position="670"/>
    </location>
</feature>
<dbReference type="AlphaFoldDB" id="A0A7V1PUH7"/>
<dbReference type="Proteomes" id="UP000886005">
    <property type="component" value="Unassembled WGS sequence"/>
</dbReference>
<dbReference type="Pfam" id="PF08309">
    <property type="entry name" value="LVIVD"/>
    <property type="match status" value="3"/>
</dbReference>
<organism evidence="1">
    <name type="scientific">Caldithrix abyssi</name>
    <dbReference type="NCBI Taxonomy" id="187145"/>
    <lineage>
        <taxon>Bacteria</taxon>
        <taxon>Pseudomonadati</taxon>
        <taxon>Calditrichota</taxon>
        <taxon>Calditrichia</taxon>
        <taxon>Calditrichales</taxon>
        <taxon>Calditrichaceae</taxon>
        <taxon>Caldithrix</taxon>
    </lineage>
</organism>
<dbReference type="InterPro" id="IPR011048">
    <property type="entry name" value="Haem_d1_sf"/>
</dbReference>
<dbReference type="GO" id="GO:0005576">
    <property type="term" value="C:extracellular region"/>
    <property type="evidence" value="ECO:0007669"/>
    <property type="project" value="TreeGrafter"/>
</dbReference>
<dbReference type="InterPro" id="IPR013211">
    <property type="entry name" value="LVIVD"/>
</dbReference>
<dbReference type="SUPFAM" id="SSF49464">
    <property type="entry name" value="Carboxypeptidase regulatory domain-like"/>
    <property type="match status" value="1"/>
</dbReference>
<dbReference type="SUPFAM" id="SSF51004">
    <property type="entry name" value="C-terminal (heme d1) domain of cytochrome cd1-nitrite reductase"/>
    <property type="match status" value="1"/>
</dbReference>
<dbReference type="NCBIfam" id="TIGR04312">
    <property type="entry name" value="choice_anch_B"/>
    <property type="match status" value="1"/>
</dbReference>
<dbReference type="EMBL" id="DRLD01000183">
    <property type="protein sequence ID" value="HED10362.1"/>
    <property type="molecule type" value="Genomic_DNA"/>
</dbReference>
<dbReference type="Gene3D" id="2.60.40.1120">
    <property type="entry name" value="Carboxypeptidase-like, regulatory domain"/>
    <property type="match status" value="1"/>
</dbReference>
<evidence type="ECO:0000313" key="1">
    <source>
        <dbReference type="EMBL" id="HED10362.1"/>
    </source>
</evidence>
<dbReference type="InterPro" id="IPR008969">
    <property type="entry name" value="CarboxyPept-like_regulatory"/>
</dbReference>
<protein>
    <submittedName>
        <fullName evidence="1">Choice-of-anchor B family protein</fullName>
    </submittedName>
</protein>
<dbReference type="PANTHER" id="PTHR38787">
    <property type="entry name" value="REGULATORY P DOMAIN-CONTAINING PROTEIN"/>
    <property type="match status" value="1"/>
</dbReference>
<proteinExistence type="predicted"/>